<evidence type="ECO:0000256" key="3">
    <source>
        <dbReference type="SAM" id="MobiDB-lite"/>
    </source>
</evidence>
<feature type="compositionally biased region" description="Low complexity" evidence="3">
    <location>
        <begin position="171"/>
        <end position="183"/>
    </location>
</feature>
<dbReference type="PROSITE" id="PS51419">
    <property type="entry name" value="RAB"/>
    <property type="match status" value="1"/>
</dbReference>
<evidence type="ECO:0000256" key="1">
    <source>
        <dbReference type="ARBA" id="ARBA00022741"/>
    </source>
</evidence>
<proteinExistence type="predicted"/>
<dbReference type="PROSITE" id="PS51421">
    <property type="entry name" value="RAS"/>
    <property type="match status" value="1"/>
</dbReference>
<evidence type="ECO:0000313" key="6">
    <source>
        <dbReference type="Proteomes" id="UP000695562"/>
    </source>
</evidence>
<dbReference type="Gene3D" id="3.40.50.300">
    <property type="entry name" value="P-loop containing nucleotide triphosphate hydrolases"/>
    <property type="match status" value="1"/>
</dbReference>
<dbReference type="InterPro" id="IPR005225">
    <property type="entry name" value="Small_GTP-bd"/>
</dbReference>
<keyword evidence="2" id="KW-0342">GTP-binding</keyword>
<dbReference type="SUPFAM" id="SSF52540">
    <property type="entry name" value="P-loop containing nucleoside triphosphate hydrolases"/>
    <property type="match status" value="1"/>
</dbReference>
<dbReference type="InterPro" id="IPR027417">
    <property type="entry name" value="P-loop_NTPase"/>
</dbReference>
<dbReference type="InterPro" id="IPR011333">
    <property type="entry name" value="SKP1/BTB/POZ_sf"/>
</dbReference>
<gene>
    <name evidence="5" type="ORF">CYY_004078</name>
</gene>
<dbReference type="PRINTS" id="PR00449">
    <property type="entry name" value="RASTRNSFRMNG"/>
</dbReference>
<dbReference type="SUPFAM" id="SSF54695">
    <property type="entry name" value="POZ domain"/>
    <property type="match status" value="2"/>
</dbReference>
<dbReference type="InterPro" id="IPR003578">
    <property type="entry name" value="Small_GTPase_Rho"/>
</dbReference>
<name>A0A8J4V0N6_9MYCE</name>
<accession>A0A8J4V0N6</accession>
<dbReference type="SMART" id="SM00175">
    <property type="entry name" value="RAB"/>
    <property type="match status" value="1"/>
</dbReference>
<feature type="domain" description="BTB" evidence="4">
    <location>
        <begin position="229"/>
        <end position="328"/>
    </location>
</feature>
<organism evidence="5 6">
    <name type="scientific">Polysphondylium violaceum</name>
    <dbReference type="NCBI Taxonomy" id="133409"/>
    <lineage>
        <taxon>Eukaryota</taxon>
        <taxon>Amoebozoa</taxon>
        <taxon>Evosea</taxon>
        <taxon>Eumycetozoa</taxon>
        <taxon>Dictyostelia</taxon>
        <taxon>Dictyosteliales</taxon>
        <taxon>Dictyosteliaceae</taxon>
        <taxon>Polysphondylium</taxon>
    </lineage>
</organism>
<feature type="domain" description="BTB" evidence="4">
    <location>
        <begin position="395"/>
        <end position="462"/>
    </location>
</feature>
<dbReference type="PROSITE" id="PS50097">
    <property type="entry name" value="BTB"/>
    <property type="match status" value="2"/>
</dbReference>
<sequence length="597" mass="67071">MQNVKLVVVGDGAVGKSCLLISYTTNAFPGEYVPTVFDNYSANVMVDGKPFNVGLWDTAGQEDYDRLRPLSYPQTDVFLVCFSVVSKTSFDNIRHKWVPEIQHHAPGVPRILVGTKNDLRGGNNNGRPEVLARDAENLARELGFSRYVETSALVQTNLKLLFDCAIQSSISPKFSKSSGSSGSSKKEKEYKPAPIPPVMPPAGKAPWIDIITSCYEKEMKATLNSESFSDVKFTFFEDRPILAHRVILCSASQVFRRIFGITLSTDPAPYKEEDINQGRVRGIRSISITPTEKNEDGTKSTGEMVEISIESTISRRIFYRFIEFLYTGLLVCVDKNDQIKETMELGEIFEFKFLINACKNVLSGAEDLNPSIGTYLNDSLGETSKELFFGKSVFSDLQFNVEGRVIHAHKALIYSRSSYVNSLIGRNFAERSGRVEMSSDVSYECFMSILEYLYTAHAPIEDHDSIGILVLANRFDLKRLVSLCELYISKEIEKATTIGIFRSELDIIGLLICAQTHNAAQLTKFCLHFIASNFQPMSRRKEYANLDPTTKRYLEDNQWPPISYLTAVQRYESDMAEYKAMQNKSGGGFFGKKLFGK</sequence>
<dbReference type="Pfam" id="PF00651">
    <property type="entry name" value="BTB"/>
    <property type="match status" value="2"/>
</dbReference>
<dbReference type="GO" id="GO:0007264">
    <property type="term" value="P:small GTPase-mediated signal transduction"/>
    <property type="evidence" value="ECO:0007669"/>
    <property type="project" value="InterPro"/>
</dbReference>
<dbReference type="PANTHER" id="PTHR24072">
    <property type="entry name" value="RHO FAMILY GTPASE"/>
    <property type="match status" value="1"/>
</dbReference>
<evidence type="ECO:0000313" key="5">
    <source>
        <dbReference type="EMBL" id="KAF2074608.1"/>
    </source>
</evidence>
<dbReference type="OrthoDB" id="10251809at2759"/>
<dbReference type="InterPro" id="IPR001806">
    <property type="entry name" value="Small_GTPase"/>
</dbReference>
<dbReference type="PROSITE" id="PS51420">
    <property type="entry name" value="RHO"/>
    <property type="match status" value="1"/>
</dbReference>
<dbReference type="Proteomes" id="UP000695562">
    <property type="component" value="Unassembled WGS sequence"/>
</dbReference>
<dbReference type="FunFam" id="3.40.50.300:FF:000118">
    <property type="entry name" value="Rho-related GTP-binding protein RhoG"/>
    <property type="match status" value="1"/>
</dbReference>
<dbReference type="InterPro" id="IPR000210">
    <property type="entry name" value="BTB/POZ_dom"/>
</dbReference>
<dbReference type="CDD" id="cd00157">
    <property type="entry name" value="Rho"/>
    <property type="match status" value="1"/>
</dbReference>
<dbReference type="GO" id="GO:0003924">
    <property type="term" value="F:GTPase activity"/>
    <property type="evidence" value="ECO:0007669"/>
    <property type="project" value="InterPro"/>
</dbReference>
<dbReference type="NCBIfam" id="TIGR00231">
    <property type="entry name" value="small_GTP"/>
    <property type="match status" value="1"/>
</dbReference>
<dbReference type="CDD" id="cd18499">
    <property type="entry name" value="BACK_RHOBTB"/>
    <property type="match status" value="1"/>
</dbReference>
<dbReference type="AlphaFoldDB" id="A0A8J4V0N6"/>
<dbReference type="Gene3D" id="1.25.40.420">
    <property type="match status" value="1"/>
</dbReference>
<keyword evidence="6" id="KW-1185">Reference proteome</keyword>
<dbReference type="Pfam" id="PF00071">
    <property type="entry name" value="Ras"/>
    <property type="match status" value="1"/>
</dbReference>
<dbReference type="GO" id="GO:0005525">
    <property type="term" value="F:GTP binding"/>
    <property type="evidence" value="ECO:0007669"/>
    <property type="project" value="UniProtKB-KW"/>
</dbReference>
<dbReference type="SMART" id="SM00225">
    <property type="entry name" value="BTB"/>
    <property type="match status" value="2"/>
</dbReference>
<evidence type="ECO:0000259" key="4">
    <source>
        <dbReference type="PROSITE" id="PS50097"/>
    </source>
</evidence>
<evidence type="ECO:0000256" key="2">
    <source>
        <dbReference type="ARBA" id="ARBA00023134"/>
    </source>
</evidence>
<protein>
    <recommendedName>
        <fullName evidence="4">BTB domain-containing protein</fullName>
    </recommendedName>
</protein>
<dbReference type="SMART" id="SM00173">
    <property type="entry name" value="RAS"/>
    <property type="match status" value="1"/>
</dbReference>
<dbReference type="SMART" id="SM00174">
    <property type="entry name" value="RHO"/>
    <property type="match status" value="1"/>
</dbReference>
<keyword evidence="1" id="KW-0547">Nucleotide-binding</keyword>
<comment type="caution">
    <text evidence="5">The sequence shown here is derived from an EMBL/GenBank/DDBJ whole genome shotgun (WGS) entry which is preliminary data.</text>
</comment>
<dbReference type="CDD" id="cd18299">
    <property type="entry name" value="BTB1_POZ_RhoBTB"/>
    <property type="match status" value="1"/>
</dbReference>
<dbReference type="EMBL" id="AJWJ01000138">
    <property type="protein sequence ID" value="KAF2074608.1"/>
    <property type="molecule type" value="Genomic_DNA"/>
</dbReference>
<reference evidence="5" key="1">
    <citation type="submission" date="2020-01" db="EMBL/GenBank/DDBJ databases">
        <title>Development of genomics and gene disruption for Polysphondylium violaceum indicates a role for the polyketide synthase stlB in stalk morphogenesis.</title>
        <authorList>
            <person name="Narita B."/>
            <person name="Kawabe Y."/>
            <person name="Kin K."/>
            <person name="Saito T."/>
            <person name="Gibbs R."/>
            <person name="Kuspa A."/>
            <person name="Muzny D."/>
            <person name="Queller D."/>
            <person name="Richards S."/>
            <person name="Strassman J."/>
            <person name="Sucgang R."/>
            <person name="Worley K."/>
            <person name="Schaap P."/>
        </authorList>
    </citation>
    <scope>NUCLEOTIDE SEQUENCE</scope>
    <source>
        <strain evidence="5">QSvi11</strain>
    </source>
</reference>
<feature type="region of interest" description="Disordered" evidence="3">
    <location>
        <begin position="171"/>
        <end position="198"/>
    </location>
</feature>
<dbReference type="Gene3D" id="3.30.710.10">
    <property type="entry name" value="Potassium Channel Kv1.1, Chain A"/>
    <property type="match status" value="2"/>
</dbReference>
<dbReference type="FunFam" id="3.30.710.10:FF:000202">
    <property type="entry name" value="Predicted protein"/>
    <property type="match status" value="1"/>
</dbReference>